<sequence length="56" mass="5642">MSGIAVAIGQAGAGTFSHEQAQQLLGAIGQDVVVICETISIGTGLNNDLPLGETFK</sequence>
<dbReference type="EMBL" id="BMDI01000002">
    <property type="protein sequence ID" value="GGI20286.1"/>
    <property type="molecule type" value="Genomic_DNA"/>
</dbReference>
<reference evidence="2" key="1">
    <citation type="journal article" date="2019" name="Int. J. Syst. Evol. Microbiol.">
        <title>The Global Catalogue of Microorganisms (GCM) 10K type strain sequencing project: providing services to taxonomists for standard genome sequencing and annotation.</title>
        <authorList>
            <consortium name="The Broad Institute Genomics Platform"/>
            <consortium name="The Broad Institute Genome Sequencing Center for Infectious Disease"/>
            <person name="Wu L."/>
            <person name="Ma J."/>
        </authorList>
    </citation>
    <scope>NUCLEOTIDE SEQUENCE [LARGE SCALE GENOMIC DNA]</scope>
    <source>
        <strain evidence="2">CCM 2767</strain>
    </source>
</reference>
<keyword evidence="2" id="KW-1185">Reference proteome</keyword>
<proteinExistence type="predicted"/>
<evidence type="ECO:0000313" key="1">
    <source>
        <dbReference type="EMBL" id="GGI20286.1"/>
    </source>
</evidence>
<organism evidence="1 2">
    <name type="scientific">Oxalicibacterium faecigallinarum</name>
    <dbReference type="NCBI Taxonomy" id="573741"/>
    <lineage>
        <taxon>Bacteria</taxon>
        <taxon>Pseudomonadati</taxon>
        <taxon>Pseudomonadota</taxon>
        <taxon>Betaproteobacteria</taxon>
        <taxon>Burkholderiales</taxon>
        <taxon>Oxalobacteraceae</taxon>
        <taxon>Oxalicibacterium</taxon>
    </lineage>
</organism>
<gene>
    <name evidence="1" type="ORF">GCM10008066_23270</name>
</gene>
<comment type="caution">
    <text evidence="1">The sequence shown here is derived from an EMBL/GenBank/DDBJ whole genome shotgun (WGS) entry which is preliminary data.</text>
</comment>
<evidence type="ECO:0000313" key="2">
    <source>
        <dbReference type="Proteomes" id="UP000642180"/>
    </source>
</evidence>
<protein>
    <submittedName>
        <fullName evidence="1">Uncharacterized protein</fullName>
    </submittedName>
</protein>
<accession>A0A8J3AZ56</accession>
<dbReference type="AlphaFoldDB" id="A0A8J3AZ56"/>
<dbReference type="Proteomes" id="UP000642180">
    <property type="component" value="Unassembled WGS sequence"/>
</dbReference>
<dbReference type="RefSeq" id="WP_188381517.1">
    <property type="nucleotide sequence ID" value="NZ_BMDI01000002.1"/>
</dbReference>
<name>A0A8J3AZ56_9BURK</name>